<gene>
    <name evidence="2" type="ORF">B0F90DRAFT_1920292</name>
</gene>
<sequence length="112" mass="12645">MLQVWIQVNLLWFWGLAVEIVGVWLSGRGTRRRRLARSVRNCVGDRVGASLPSRGKISQGSMSQQSQVLVKPTMKSRARVKIEVDGRDAQSCSKYKMMKALQVTSWRVQVGL</sequence>
<dbReference type="AlphaFoldDB" id="A0AAD4LY99"/>
<feature type="transmembrane region" description="Helical" evidence="1">
    <location>
        <begin position="6"/>
        <end position="27"/>
    </location>
</feature>
<keyword evidence="1" id="KW-0812">Transmembrane</keyword>
<keyword evidence="1" id="KW-1133">Transmembrane helix</keyword>
<evidence type="ECO:0000313" key="2">
    <source>
        <dbReference type="EMBL" id="KAI0292490.1"/>
    </source>
</evidence>
<protein>
    <submittedName>
        <fullName evidence="2">Uncharacterized protein</fullName>
    </submittedName>
</protein>
<dbReference type="EMBL" id="WTXG01000120">
    <property type="protein sequence ID" value="KAI0292490.1"/>
    <property type="molecule type" value="Genomic_DNA"/>
</dbReference>
<name>A0AAD4LY99_9AGAM</name>
<keyword evidence="1" id="KW-0472">Membrane</keyword>
<comment type="caution">
    <text evidence="2">The sequence shown here is derived from an EMBL/GenBank/DDBJ whole genome shotgun (WGS) entry which is preliminary data.</text>
</comment>
<accession>A0AAD4LY99</accession>
<reference evidence="2" key="1">
    <citation type="journal article" date="2022" name="New Phytol.">
        <title>Evolutionary transition to the ectomycorrhizal habit in the genomes of a hyperdiverse lineage of mushroom-forming fungi.</title>
        <authorList>
            <person name="Looney B."/>
            <person name="Miyauchi S."/>
            <person name="Morin E."/>
            <person name="Drula E."/>
            <person name="Courty P.E."/>
            <person name="Kohler A."/>
            <person name="Kuo A."/>
            <person name="LaButti K."/>
            <person name="Pangilinan J."/>
            <person name="Lipzen A."/>
            <person name="Riley R."/>
            <person name="Andreopoulos W."/>
            <person name="He G."/>
            <person name="Johnson J."/>
            <person name="Nolan M."/>
            <person name="Tritt A."/>
            <person name="Barry K.W."/>
            <person name="Grigoriev I.V."/>
            <person name="Nagy L.G."/>
            <person name="Hibbett D."/>
            <person name="Henrissat B."/>
            <person name="Matheny P.B."/>
            <person name="Labbe J."/>
            <person name="Martin F.M."/>
        </authorList>
    </citation>
    <scope>NUCLEOTIDE SEQUENCE</scope>
    <source>
        <strain evidence="2">BPL690</strain>
    </source>
</reference>
<dbReference type="Proteomes" id="UP001203297">
    <property type="component" value="Unassembled WGS sequence"/>
</dbReference>
<keyword evidence="3" id="KW-1185">Reference proteome</keyword>
<proteinExistence type="predicted"/>
<evidence type="ECO:0000256" key="1">
    <source>
        <dbReference type="SAM" id="Phobius"/>
    </source>
</evidence>
<evidence type="ECO:0000313" key="3">
    <source>
        <dbReference type="Proteomes" id="UP001203297"/>
    </source>
</evidence>
<organism evidence="2 3">
    <name type="scientific">Multifurca ochricompacta</name>
    <dbReference type="NCBI Taxonomy" id="376703"/>
    <lineage>
        <taxon>Eukaryota</taxon>
        <taxon>Fungi</taxon>
        <taxon>Dikarya</taxon>
        <taxon>Basidiomycota</taxon>
        <taxon>Agaricomycotina</taxon>
        <taxon>Agaricomycetes</taxon>
        <taxon>Russulales</taxon>
        <taxon>Russulaceae</taxon>
        <taxon>Multifurca</taxon>
    </lineage>
</organism>